<comment type="caution">
    <text evidence="5">The sequence shown here is derived from an EMBL/GenBank/DDBJ whole genome shotgun (WGS) entry which is preliminary data.</text>
</comment>
<keyword evidence="1" id="KW-0238">DNA-binding</keyword>
<evidence type="ECO:0000259" key="4">
    <source>
        <dbReference type="PROSITE" id="PS50103"/>
    </source>
</evidence>
<evidence type="ECO:0000313" key="6">
    <source>
        <dbReference type="Proteomes" id="UP000634136"/>
    </source>
</evidence>
<dbReference type="OrthoDB" id="1928519at2759"/>
<keyword evidence="2" id="KW-0479">Metal-binding</keyword>
<protein>
    <submittedName>
        <fullName evidence="5">Zinc finger CCCH domain-containing protein 6</fullName>
    </submittedName>
</protein>
<sequence>MGATAKNSDRYQYDVRIVNIEKVALPWFLQMKSVSYITNDITVVASCSLQMSVYCENLKIRRLYVFFCYYEEECPSQVGLNAQDHLQAKASLLMHPGGAGSDDTLPPGFEGTQPSSHMQIKLSQIPVIRWTNPLKIVLNVTWQVVAGEESKEVEDQNQREMKVLEAIYPRPSSIPPNPSVSMDVEDCHCIDDQTASIPITGIEDEEAAVDGSSEVPPSSQPLSLPPGAPKGLNSLSNMQSPHVESDIAAASAASVALTNIMKSNEHGNMIDHELLNKILSNPEVIEKLVRDYGTTNNMQNAFNARSSPVAFSQLHIPVNQTETTTHSLGAFSASPSYPSPSGCRVGPVAPPAVGPISVGAHPAKDVNYYKSLIQQHGGETQESLPYMGNIQQPLGNQETTTHNSRSREPKPKIMKPCIYFNSPKGCRNGANCSYQHDAAFQPRTSGVPGIQSSKRTKLDSEISSWLLFLPLIENMKKMLLFFIFSKAELASIHLCGQIPETEQMFRQPCPVIIPDDDLSQPAPGVEVLIRVALIDAINEVAS</sequence>
<reference evidence="5" key="1">
    <citation type="submission" date="2020-09" db="EMBL/GenBank/DDBJ databases">
        <title>Genome-Enabled Discovery of Anthraquinone Biosynthesis in Senna tora.</title>
        <authorList>
            <person name="Kang S.-H."/>
            <person name="Pandey R.P."/>
            <person name="Lee C.-M."/>
            <person name="Sim J.-S."/>
            <person name="Jeong J.-T."/>
            <person name="Choi B.-S."/>
            <person name="Jung M."/>
            <person name="Ginzburg D."/>
            <person name="Zhao K."/>
            <person name="Won S.Y."/>
            <person name="Oh T.-J."/>
            <person name="Yu Y."/>
            <person name="Kim N.-H."/>
            <person name="Lee O.R."/>
            <person name="Lee T.-H."/>
            <person name="Bashyal P."/>
            <person name="Kim T.-S."/>
            <person name="Lee W.-H."/>
            <person name="Kawkins C."/>
            <person name="Kim C.-K."/>
            <person name="Kim J.S."/>
            <person name="Ahn B.O."/>
            <person name="Rhee S.Y."/>
            <person name="Sohng J.K."/>
        </authorList>
    </citation>
    <scope>NUCLEOTIDE SEQUENCE</scope>
    <source>
        <tissue evidence="5">Leaf</tissue>
    </source>
</reference>
<feature type="region of interest" description="Disordered" evidence="3">
    <location>
        <begin position="207"/>
        <end position="232"/>
    </location>
</feature>
<keyword evidence="2" id="KW-0862">Zinc</keyword>
<dbReference type="GO" id="GO:0008270">
    <property type="term" value="F:zinc ion binding"/>
    <property type="evidence" value="ECO:0007669"/>
    <property type="project" value="UniProtKB-KW"/>
</dbReference>
<evidence type="ECO:0000313" key="5">
    <source>
        <dbReference type="EMBL" id="KAF7829596.1"/>
    </source>
</evidence>
<dbReference type="AlphaFoldDB" id="A0A834WRM6"/>
<dbReference type="InterPro" id="IPR000571">
    <property type="entry name" value="Znf_CCCH"/>
</dbReference>
<gene>
    <name evidence="5" type="ORF">G2W53_011929</name>
</gene>
<evidence type="ECO:0000256" key="3">
    <source>
        <dbReference type="SAM" id="MobiDB-lite"/>
    </source>
</evidence>
<feature type="compositionally biased region" description="Low complexity" evidence="3">
    <location>
        <begin position="212"/>
        <end position="222"/>
    </location>
</feature>
<dbReference type="PANTHER" id="PTHR33400:SF2">
    <property type="entry name" value="ZINC FINGER CCCH DOMAIN-CONTAINING PROTEIN 6"/>
    <property type="match status" value="1"/>
</dbReference>
<name>A0A834WRM6_9FABA</name>
<keyword evidence="2" id="KW-0863">Zinc-finger</keyword>
<evidence type="ECO:0000256" key="2">
    <source>
        <dbReference type="PROSITE-ProRule" id="PRU00723"/>
    </source>
</evidence>
<evidence type="ECO:0000256" key="1">
    <source>
        <dbReference type="ARBA" id="ARBA00023125"/>
    </source>
</evidence>
<feature type="zinc finger region" description="C3H1-type" evidence="2">
    <location>
        <begin position="411"/>
        <end position="439"/>
    </location>
</feature>
<organism evidence="5 6">
    <name type="scientific">Senna tora</name>
    <dbReference type="NCBI Taxonomy" id="362788"/>
    <lineage>
        <taxon>Eukaryota</taxon>
        <taxon>Viridiplantae</taxon>
        <taxon>Streptophyta</taxon>
        <taxon>Embryophyta</taxon>
        <taxon>Tracheophyta</taxon>
        <taxon>Spermatophyta</taxon>
        <taxon>Magnoliopsida</taxon>
        <taxon>eudicotyledons</taxon>
        <taxon>Gunneridae</taxon>
        <taxon>Pentapetalae</taxon>
        <taxon>rosids</taxon>
        <taxon>fabids</taxon>
        <taxon>Fabales</taxon>
        <taxon>Fabaceae</taxon>
        <taxon>Caesalpinioideae</taxon>
        <taxon>Cassia clade</taxon>
        <taxon>Senna</taxon>
    </lineage>
</organism>
<dbReference type="PROSITE" id="PS50103">
    <property type="entry name" value="ZF_C3H1"/>
    <property type="match status" value="1"/>
</dbReference>
<keyword evidence="6" id="KW-1185">Reference proteome</keyword>
<feature type="domain" description="C3H1-type" evidence="4">
    <location>
        <begin position="411"/>
        <end position="439"/>
    </location>
</feature>
<proteinExistence type="predicted"/>
<dbReference type="PANTHER" id="PTHR33400">
    <property type="entry name" value="ZINC FINGER CCCH DOMAIN-CONTAINING PROTEIN 6-RELATED"/>
    <property type="match status" value="1"/>
</dbReference>
<dbReference type="GO" id="GO:0003677">
    <property type="term" value="F:DNA binding"/>
    <property type="evidence" value="ECO:0007669"/>
    <property type="project" value="UniProtKB-KW"/>
</dbReference>
<dbReference type="Proteomes" id="UP000634136">
    <property type="component" value="Unassembled WGS sequence"/>
</dbReference>
<dbReference type="EMBL" id="JAAIUW010000005">
    <property type="protein sequence ID" value="KAF7829596.1"/>
    <property type="molecule type" value="Genomic_DNA"/>
</dbReference>
<accession>A0A834WRM6</accession>